<protein>
    <recommendedName>
        <fullName evidence="1">Glycolipid transfer protein domain-containing protein</fullName>
    </recommendedName>
</protein>
<accession>A0A0N7ZDR8</accession>
<dbReference type="EMBL" id="GDRN01000551">
    <property type="protein sequence ID" value="JAI68008.1"/>
    <property type="molecule type" value="Transcribed_RNA"/>
</dbReference>
<dbReference type="PANTHER" id="PTHR10219:SF43">
    <property type="entry name" value="GLYCOLIPID TRANSFER PROTEIN DOMAIN-CONTAINING PROTEIN"/>
    <property type="match status" value="1"/>
</dbReference>
<dbReference type="GO" id="GO:1902387">
    <property type="term" value="F:ceramide 1-phosphate binding"/>
    <property type="evidence" value="ECO:0007669"/>
    <property type="project" value="TreeGrafter"/>
</dbReference>
<dbReference type="Pfam" id="PF08718">
    <property type="entry name" value="GLTP"/>
    <property type="match status" value="1"/>
</dbReference>
<reference evidence="2" key="1">
    <citation type="submission" date="2015-09" db="EMBL/GenBank/DDBJ databases">
        <title>Scylla olivacea transcriptome.</title>
        <authorList>
            <person name="Ikhwanuddin M."/>
        </authorList>
    </citation>
    <scope>NUCLEOTIDE SEQUENCE</scope>
</reference>
<dbReference type="GO" id="GO:0016020">
    <property type="term" value="C:membrane"/>
    <property type="evidence" value="ECO:0007669"/>
    <property type="project" value="TreeGrafter"/>
</dbReference>
<sequence>MDSKETSKEETATQADLLMDLKLLRSGFTPTPDNELSLDSYIEAYLEMNKFLGVLGPIFNMVTSEVETKVKILQEHRKSEDGDHYTTVNDMLSFEQKQAHGGVPGDRRGQPSGARTLLRLHRALEFVREFLLLIMRPREGFFGGQVSRLYGATLGKYHSWLIRTTTSTALFTIPAHATIMQRLTKGKTEVDDSVREEMDQVIAAMKDAYDLTHKLYQQYGYLDLP</sequence>
<dbReference type="Gene3D" id="1.10.3520.10">
    <property type="entry name" value="Glycolipid transfer protein"/>
    <property type="match status" value="1"/>
</dbReference>
<evidence type="ECO:0000313" key="2">
    <source>
        <dbReference type="EMBL" id="JAI68008.1"/>
    </source>
</evidence>
<dbReference type="AlphaFoldDB" id="A0A0N7ZDR8"/>
<dbReference type="GO" id="GO:1902388">
    <property type="term" value="F:ceramide 1-phosphate transfer activity"/>
    <property type="evidence" value="ECO:0007669"/>
    <property type="project" value="TreeGrafter"/>
</dbReference>
<dbReference type="InterPro" id="IPR014830">
    <property type="entry name" value="Glycolipid_transfer_prot_dom"/>
</dbReference>
<dbReference type="PANTHER" id="PTHR10219">
    <property type="entry name" value="GLYCOLIPID TRANSFER PROTEIN-RELATED"/>
    <property type="match status" value="1"/>
</dbReference>
<feature type="domain" description="Glycolipid transfer protein" evidence="1">
    <location>
        <begin position="37"/>
        <end position="184"/>
    </location>
</feature>
<dbReference type="GO" id="GO:0005829">
    <property type="term" value="C:cytosol"/>
    <property type="evidence" value="ECO:0007669"/>
    <property type="project" value="TreeGrafter"/>
</dbReference>
<organism evidence="2">
    <name type="scientific">Scylla olivacea</name>
    <name type="common">Orange mud crab</name>
    <name type="synonym">Cancer olivacea</name>
    <dbReference type="NCBI Taxonomy" id="85551"/>
    <lineage>
        <taxon>Eukaryota</taxon>
        <taxon>Metazoa</taxon>
        <taxon>Ecdysozoa</taxon>
        <taxon>Arthropoda</taxon>
        <taxon>Crustacea</taxon>
        <taxon>Multicrustacea</taxon>
        <taxon>Malacostraca</taxon>
        <taxon>Eumalacostraca</taxon>
        <taxon>Eucarida</taxon>
        <taxon>Decapoda</taxon>
        <taxon>Pleocyemata</taxon>
        <taxon>Brachyura</taxon>
        <taxon>Eubrachyura</taxon>
        <taxon>Portunoidea</taxon>
        <taxon>Portunidae</taxon>
        <taxon>Portuninae</taxon>
        <taxon>Scylla</taxon>
    </lineage>
</organism>
<dbReference type="InterPro" id="IPR036497">
    <property type="entry name" value="GLTP_sf"/>
</dbReference>
<dbReference type="SUPFAM" id="SSF110004">
    <property type="entry name" value="Glycolipid transfer protein, GLTP"/>
    <property type="match status" value="1"/>
</dbReference>
<evidence type="ECO:0000259" key="1">
    <source>
        <dbReference type="Pfam" id="PF08718"/>
    </source>
</evidence>
<proteinExistence type="predicted"/>
<name>A0A0N7ZDR8_SCYOL</name>